<keyword evidence="2" id="KW-1185">Reference proteome</keyword>
<dbReference type="AlphaFoldDB" id="B9L815"/>
<organism evidence="1 2">
    <name type="scientific">Nautilia profundicola (strain ATCC BAA-1463 / DSM 18972 / AmH)</name>
    <dbReference type="NCBI Taxonomy" id="598659"/>
    <lineage>
        <taxon>Bacteria</taxon>
        <taxon>Pseudomonadati</taxon>
        <taxon>Campylobacterota</taxon>
        <taxon>Epsilonproteobacteria</taxon>
        <taxon>Nautiliales</taxon>
        <taxon>Nautiliaceae</taxon>
        <taxon>Nautilia</taxon>
    </lineage>
</organism>
<evidence type="ECO:0000313" key="1">
    <source>
        <dbReference type="EMBL" id="ACM92466.1"/>
    </source>
</evidence>
<dbReference type="OrthoDB" id="259311at2"/>
<dbReference type="RefSeq" id="WP_012663837.1">
    <property type="nucleotide sequence ID" value="NC_012115.1"/>
</dbReference>
<reference evidence="1 2" key="1">
    <citation type="journal article" date="2009" name="PLoS Genet.">
        <title>Adaptations to submarine hydrothermal environments exemplified by the genome of Nautilia profundicola.</title>
        <authorList>
            <person name="Campbell B.J."/>
            <person name="Smith J.L."/>
            <person name="Hanson T.E."/>
            <person name="Klotz M.G."/>
            <person name="Stein L.Y."/>
            <person name="Lee C.K."/>
            <person name="Wu D."/>
            <person name="Robinson J.M."/>
            <person name="Khouri H.M."/>
            <person name="Eisen J.A."/>
            <person name="Cary S.C."/>
        </authorList>
    </citation>
    <scope>NUCLEOTIDE SEQUENCE [LARGE SCALE GENOMIC DNA]</scope>
    <source>
        <strain evidence="2">ATCC BAA-1463 / DSM 18972 / AmH</strain>
    </source>
</reference>
<evidence type="ECO:0000313" key="2">
    <source>
        <dbReference type="Proteomes" id="UP000000448"/>
    </source>
</evidence>
<name>B9L815_NAUPA</name>
<dbReference type="HOGENOM" id="CLU_1253797_0_0_7"/>
<gene>
    <name evidence="1" type="ordered locus">NAMH_0351</name>
</gene>
<protein>
    <recommendedName>
        <fullName evidence="3">Formylmethanofuran dehydrogenase subunit E domain-containing protein</fullName>
    </recommendedName>
</protein>
<dbReference type="STRING" id="598659.NAMH_0351"/>
<proteinExistence type="predicted"/>
<dbReference type="eggNOG" id="COG2191">
    <property type="taxonomic scope" value="Bacteria"/>
</dbReference>
<evidence type="ECO:0008006" key="3">
    <source>
        <dbReference type="Google" id="ProtNLM"/>
    </source>
</evidence>
<accession>B9L815</accession>
<dbReference type="Proteomes" id="UP000000448">
    <property type="component" value="Chromosome"/>
</dbReference>
<sequence length="197" mass="21878">MNYPKFFDNVEKIVTYDELAQFLGVNDDGIIEYTYLDIVKTSGHSCATVAGAYLSALYGLKALYKETLPRRGEIKVEIKNQPREHNAGVVGCVISNITGATTDYGFGGIPTGKFNRRDLLFYGADIETDISFTRLDNGKSVGINYRPGKIVNPMAILKSAISPDASEEDKKSFPKRFQEMVKTVLENGDKVIEVIEY</sequence>
<dbReference type="EMBL" id="CP001279">
    <property type="protein sequence ID" value="ACM92466.1"/>
    <property type="molecule type" value="Genomic_DNA"/>
</dbReference>
<dbReference type="KEGG" id="nam:NAMH_0351"/>